<evidence type="ECO:0000313" key="11">
    <source>
        <dbReference type="Proteomes" id="UP000824890"/>
    </source>
</evidence>
<evidence type="ECO:0000256" key="2">
    <source>
        <dbReference type="ARBA" id="ARBA00010617"/>
    </source>
</evidence>
<dbReference type="InterPro" id="IPR050651">
    <property type="entry name" value="Plant_Cytochrome_P450_Monoox"/>
</dbReference>
<keyword evidence="11" id="KW-1185">Reference proteome</keyword>
<keyword evidence="9" id="KW-0472">Membrane</keyword>
<dbReference type="Gene3D" id="1.10.630.10">
    <property type="entry name" value="Cytochrome P450"/>
    <property type="match status" value="1"/>
</dbReference>
<dbReference type="PRINTS" id="PR00463">
    <property type="entry name" value="EP450I"/>
</dbReference>
<dbReference type="PRINTS" id="PR00385">
    <property type="entry name" value="P450"/>
</dbReference>
<dbReference type="EMBL" id="JAGKQM010000017">
    <property type="protein sequence ID" value="KAH0871392.1"/>
    <property type="molecule type" value="Genomic_DNA"/>
</dbReference>
<evidence type="ECO:0000256" key="9">
    <source>
        <dbReference type="SAM" id="Phobius"/>
    </source>
</evidence>
<dbReference type="InterPro" id="IPR002401">
    <property type="entry name" value="Cyt_P450_E_grp-I"/>
</dbReference>
<reference evidence="10 11" key="1">
    <citation type="submission" date="2021-05" db="EMBL/GenBank/DDBJ databases">
        <title>Genome Assembly of Synthetic Allotetraploid Brassica napus Reveals Homoeologous Exchanges between Subgenomes.</title>
        <authorList>
            <person name="Davis J.T."/>
        </authorList>
    </citation>
    <scope>NUCLEOTIDE SEQUENCE [LARGE SCALE GENOMIC DNA]</scope>
    <source>
        <strain evidence="11">cv. Da-Ae</strain>
        <tissue evidence="10">Seedling</tissue>
    </source>
</reference>
<keyword evidence="9" id="KW-1133">Transmembrane helix</keyword>
<dbReference type="InterPro" id="IPR017972">
    <property type="entry name" value="Cyt_P450_CS"/>
</dbReference>
<dbReference type="PANTHER" id="PTHR47947:SF29">
    <property type="entry name" value="CYTOCHROME P450 CYP82D47-LIKE"/>
    <property type="match status" value="1"/>
</dbReference>
<keyword evidence="3 8" id="KW-0349">Heme</keyword>
<evidence type="ECO:0000256" key="1">
    <source>
        <dbReference type="ARBA" id="ARBA00001971"/>
    </source>
</evidence>
<organism evidence="10 11">
    <name type="scientific">Brassica napus</name>
    <name type="common">Rape</name>
    <dbReference type="NCBI Taxonomy" id="3708"/>
    <lineage>
        <taxon>Eukaryota</taxon>
        <taxon>Viridiplantae</taxon>
        <taxon>Streptophyta</taxon>
        <taxon>Embryophyta</taxon>
        <taxon>Tracheophyta</taxon>
        <taxon>Spermatophyta</taxon>
        <taxon>Magnoliopsida</taxon>
        <taxon>eudicotyledons</taxon>
        <taxon>Gunneridae</taxon>
        <taxon>Pentapetalae</taxon>
        <taxon>rosids</taxon>
        <taxon>malvids</taxon>
        <taxon>Brassicales</taxon>
        <taxon>Brassicaceae</taxon>
        <taxon>Brassiceae</taxon>
        <taxon>Brassica</taxon>
    </lineage>
</organism>
<dbReference type="Pfam" id="PF00067">
    <property type="entry name" value="p450"/>
    <property type="match status" value="1"/>
</dbReference>
<dbReference type="InterPro" id="IPR001128">
    <property type="entry name" value="Cyt_P450"/>
</dbReference>
<evidence type="ECO:0000256" key="6">
    <source>
        <dbReference type="ARBA" id="ARBA00023004"/>
    </source>
</evidence>
<dbReference type="PANTHER" id="PTHR47947">
    <property type="entry name" value="CYTOCHROME P450 82C3-RELATED"/>
    <property type="match status" value="1"/>
</dbReference>
<protein>
    <submittedName>
        <fullName evidence="10">Uncharacterized protein</fullName>
    </submittedName>
</protein>
<accession>A0ABQ7YU02</accession>
<gene>
    <name evidence="10" type="ORF">HID58_078414</name>
</gene>
<dbReference type="Proteomes" id="UP000824890">
    <property type="component" value="Unassembled WGS sequence"/>
</dbReference>
<keyword evidence="4 8" id="KW-0479">Metal-binding</keyword>
<evidence type="ECO:0000256" key="4">
    <source>
        <dbReference type="ARBA" id="ARBA00022723"/>
    </source>
</evidence>
<keyword evidence="5 8" id="KW-0560">Oxidoreductase</keyword>
<comment type="caution">
    <text evidence="10">The sequence shown here is derived from an EMBL/GenBank/DDBJ whole genome shotgun (WGS) entry which is preliminary data.</text>
</comment>
<evidence type="ECO:0000256" key="5">
    <source>
        <dbReference type="ARBA" id="ARBA00023002"/>
    </source>
</evidence>
<evidence type="ECO:0000256" key="3">
    <source>
        <dbReference type="ARBA" id="ARBA00022617"/>
    </source>
</evidence>
<keyword evidence="9" id="KW-0812">Transmembrane</keyword>
<sequence>MDDPTQAVVITEPNMDFNELFLLFALSLIPLSFLILRRKKSKGTAPMVPGAWPVVGHLPMYRSVKPQAHVAFGAMADVYGPAFMTKIGSRNALVISSEEVAREVYTVHDKFLRRQDMIAGEILGYDGLLLLVSPQGAYWGEIRKIVISQLMSASVVDTFKGRRAGEADVAFRDLYMRWEQHNGRPHQKGVLVDMKPVFVNVATNMTVMMVAGKRYYGNSPNCEAGEARRIGKLILEAVQNFGRYFISDFIPYLGWLEWKEKKIMKRMAQELDYVVESWIEEHKNKRRESEKDYLDMLIEIIEQHKILGSSDAHKTTKAICLNLAISGSDAVVAILVWAVSLLVNNQHVLRKAQEELDRTIGNQRVVEESDLKDLVYLQAIVKETFRLYPPAPFVAYRETTEDFVIANGNFHIPAGTHVMVNEWKVQRDPTIWPNPEEFEPERFLTSHKEVDAGGKMNHKLFPFGLGRRACPASLLGTKMVQYILARFLHSFDVANPSNQNVDMSEDNALVNLKATPLEVFITPRLHESLYLVDRNSENFSNKA</sequence>
<feature type="transmembrane region" description="Helical" evidence="9">
    <location>
        <begin position="20"/>
        <end position="36"/>
    </location>
</feature>
<feature type="transmembrane region" description="Helical" evidence="9">
    <location>
        <begin position="319"/>
        <end position="343"/>
    </location>
</feature>
<proteinExistence type="inferred from homology"/>
<keyword evidence="6 8" id="KW-0408">Iron</keyword>
<evidence type="ECO:0000256" key="7">
    <source>
        <dbReference type="ARBA" id="ARBA00023033"/>
    </source>
</evidence>
<keyword evidence="7 8" id="KW-0503">Monooxygenase</keyword>
<evidence type="ECO:0000256" key="8">
    <source>
        <dbReference type="RuleBase" id="RU000461"/>
    </source>
</evidence>
<comment type="similarity">
    <text evidence="2 8">Belongs to the cytochrome P450 family.</text>
</comment>
<dbReference type="InterPro" id="IPR036396">
    <property type="entry name" value="Cyt_P450_sf"/>
</dbReference>
<name>A0ABQ7YU02_BRANA</name>
<comment type="cofactor">
    <cofactor evidence="1">
        <name>heme</name>
        <dbReference type="ChEBI" id="CHEBI:30413"/>
    </cofactor>
</comment>
<dbReference type="SUPFAM" id="SSF48264">
    <property type="entry name" value="Cytochrome P450"/>
    <property type="match status" value="1"/>
</dbReference>
<dbReference type="PROSITE" id="PS00086">
    <property type="entry name" value="CYTOCHROME_P450"/>
    <property type="match status" value="1"/>
</dbReference>
<evidence type="ECO:0000313" key="10">
    <source>
        <dbReference type="EMBL" id="KAH0871392.1"/>
    </source>
</evidence>